<proteinExistence type="predicted"/>
<accession>A0A8S3SVX9</accession>
<dbReference type="Gene3D" id="1.20.140.150">
    <property type="match status" value="1"/>
</dbReference>
<dbReference type="InterPro" id="IPR036259">
    <property type="entry name" value="MFS_trans_sf"/>
</dbReference>
<name>A0A8S3SVX9_MYTED</name>
<dbReference type="Proteomes" id="UP000683360">
    <property type="component" value="Unassembled WGS sequence"/>
</dbReference>
<reference evidence="3" key="1">
    <citation type="submission" date="2021-03" db="EMBL/GenBank/DDBJ databases">
        <authorList>
            <person name="Bekaert M."/>
        </authorList>
    </citation>
    <scope>NUCLEOTIDE SEQUENCE</scope>
</reference>
<sequence length="256" mass="28423">MGICGDASTWAKVAAILDLIGLPLFISGYATPAWMVSETIRQLLDVSIGLWQVNDCSSGSCKTSSVPDSYKTGSFLGTQALESLAMVGYVLATIFIVIYVATEKARTRCFAITIMTFSLASTFFCVIGMIIWLAEIPASYFGSWSLGLTIVAAALYVVASCLLIRDLRAQKKANILKVQPQEKVPPIPLQPTYYIRDHSPRYERKALPPPSEIYSPRTPRSVRVDVVSPAFTDNSYRSQRRYGTPKYSQRYDYKAR</sequence>
<comment type="caution">
    <text evidence="3">The sequence shown here is derived from an EMBL/GenBank/DDBJ whole genome shotgun (WGS) entry which is preliminary data.</text>
</comment>
<gene>
    <name evidence="3" type="ORF">MEDL_34315</name>
</gene>
<keyword evidence="4" id="KW-1185">Reference proteome</keyword>
<protein>
    <submittedName>
        <fullName evidence="3">Uncharacterized protein</fullName>
    </submittedName>
</protein>
<keyword evidence="2" id="KW-0472">Membrane</keyword>
<feature type="transmembrane region" description="Helical" evidence="2">
    <location>
        <begin position="109"/>
        <end position="134"/>
    </location>
</feature>
<dbReference type="EMBL" id="CAJPWZ010001673">
    <property type="protein sequence ID" value="CAG2220883.1"/>
    <property type="molecule type" value="Genomic_DNA"/>
</dbReference>
<dbReference type="OrthoDB" id="6136516at2759"/>
<keyword evidence="2" id="KW-0812">Transmembrane</keyword>
<evidence type="ECO:0000256" key="2">
    <source>
        <dbReference type="SAM" id="Phobius"/>
    </source>
</evidence>
<keyword evidence="2" id="KW-1133">Transmembrane helix</keyword>
<feature type="region of interest" description="Disordered" evidence="1">
    <location>
        <begin position="235"/>
        <end position="256"/>
    </location>
</feature>
<dbReference type="SUPFAM" id="SSF103473">
    <property type="entry name" value="MFS general substrate transporter"/>
    <property type="match status" value="1"/>
</dbReference>
<organism evidence="3 4">
    <name type="scientific">Mytilus edulis</name>
    <name type="common">Blue mussel</name>
    <dbReference type="NCBI Taxonomy" id="6550"/>
    <lineage>
        <taxon>Eukaryota</taxon>
        <taxon>Metazoa</taxon>
        <taxon>Spiralia</taxon>
        <taxon>Lophotrochozoa</taxon>
        <taxon>Mollusca</taxon>
        <taxon>Bivalvia</taxon>
        <taxon>Autobranchia</taxon>
        <taxon>Pteriomorphia</taxon>
        <taxon>Mytilida</taxon>
        <taxon>Mytiloidea</taxon>
        <taxon>Mytilidae</taxon>
        <taxon>Mytilinae</taxon>
        <taxon>Mytilus</taxon>
    </lineage>
</organism>
<feature type="transmembrane region" description="Helical" evidence="2">
    <location>
        <begin position="140"/>
        <end position="164"/>
    </location>
</feature>
<evidence type="ECO:0000313" key="3">
    <source>
        <dbReference type="EMBL" id="CAG2220883.1"/>
    </source>
</evidence>
<evidence type="ECO:0000313" key="4">
    <source>
        <dbReference type="Proteomes" id="UP000683360"/>
    </source>
</evidence>
<evidence type="ECO:0000256" key="1">
    <source>
        <dbReference type="SAM" id="MobiDB-lite"/>
    </source>
</evidence>
<dbReference type="AlphaFoldDB" id="A0A8S3SVX9"/>
<feature type="transmembrane region" description="Helical" evidence="2">
    <location>
        <begin position="84"/>
        <end position="102"/>
    </location>
</feature>